<evidence type="ECO:0000313" key="2">
    <source>
        <dbReference type="EMBL" id="MFD2671781.1"/>
    </source>
</evidence>
<evidence type="ECO:0000313" key="3">
    <source>
        <dbReference type="Proteomes" id="UP001597497"/>
    </source>
</evidence>
<keyword evidence="3" id="KW-1185">Reference proteome</keyword>
<gene>
    <name evidence="2" type="ORF">ACFSUC_09195</name>
</gene>
<feature type="transmembrane region" description="Helical" evidence="1">
    <location>
        <begin position="7"/>
        <end position="27"/>
    </location>
</feature>
<keyword evidence="1" id="KW-0472">Membrane</keyword>
<name>A0ABW5RAN8_9BACL</name>
<protein>
    <recommendedName>
        <fullName evidence="4">DUF4426 domain-containing protein</fullName>
    </recommendedName>
</protein>
<proteinExistence type="predicted"/>
<organism evidence="2 3">
    <name type="scientific">Marinicrinis sediminis</name>
    <dbReference type="NCBI Taxonomy" id="1652465"/>
    <lineage>
        <taxon>Bacteria</taxon>
        <taxon>Bacillati</taxon>
        <taxon>Bacillota</taxon>
        <taxon>Bacilli</taxon>
        <taxon>Bacillales</taxon>
        <taxon>Paenibacillaceae</taxon>
    </lineage>
</organism>
<dbReference type="EMBL" id="JBHUMM010000014">
    <property type="protein sequence ID" value="MFD2671781.1"/>
    <property type="molecule type" value="Genomic_DNA"/>
</dbReference>
<evidence type="ECO:0000256" key="1">
    <source>
        <dbReference type="SAM" id="Phobius"/>
    </source>
</evidence>
<dbReference type="Proteomes" id="UP001597497">
    <property type="component" value="Unassembled WGS sequence"/>
</dbReference>
<reference evidence="3" key="1">
    <citation type="journal article" date="2019" name="Int. J. Syst. Evol. Microbiol.">
        <title>The Global Catalogue of Microorganisms (GCM) 10K type strain sequencing project: providing services to taxonomists for standard genome sequencing and annotation.</title>
        <authorList>
            <consortium name="The Broad Institute Genomics Platform"/>
            <consortium name="The Broad Institute Genome Sequencing Center for Infectious Disease"/>
            <person name="Wu L."/>
            <person name="Ma J."/>
        </authorList>
    </citation>
    <scope>NUCLEOTIDE SEQUENCE [LARGE SCALE GENOMIC DNA]</scope>
    <source>
        <strain evidence="3">KCTC 33676</strain>
    </source>
</reference>
<accession>A0ABW5RAN8</accession>
<keyword evidence="1" id="KW-0812">Transmembrane</keyword>
<keyword evidence="1" id="KW-1133">Transmembrane helix</keyword>
<sequence>MNAIRKRIMLGVWILILLLVGFLYILIERAAPLHVMGQTVYEGLGDHQVLIEVINEGYTGITVSAVTVNGGGSPLKAKLGISHSSQLVLGQLKHADIEFVGLEQARIQPRTDENRYKLNYGLRIVHTAPVVSIEIHYSYLGLKRSIVYEVL</sequence>
<evidence type="ECO:0008006" key="4">
    <source>
        <dbReference type="Google" id="ProtNLM"/>
    </source>
</evidence>
<comment type="caution">
    <text evidence="2">The sequence shown here is derived from an EMBL/GenBank/DDBJ whole genome shotgun (WGS) entry which is preliminary data.</text>
</comment>
<dbReference type="RefSeq" id="WP_379929253.1">
    <property type="nucleotide sequence ID" value="NZ_JBHUMM010000014.1"/>
</dbReference>